<proteinExistence type="predicted"/>
<gene>
    <name evidence="2" type="ORF">DUNSADRAFT_16219</name>
</gene>
<organism evidence="2 3">
    <name type="scientific">Dunaliella salina</name>
    <name type="common">Green alga</name>
    <name type="synonym">Protococcus salinus</name>
    <dbReference type="NCBI Taxonomy" id="3046"/>
    <lineage>
        <taxon>Eukaryota</taxon>
        <taxon>Viridiplantae</taxon>
        <taxon>Chlorophyta</taxon>
        <taxon>core chlorophytes</taxon>
        <taxon>Chlorophyceae</taxon>
        <taxon>CS clade</taxon>
        <taxon>Chlamydomonadales</taxon>
        <taxon>Dunaliellaceae</taxon>
        <taxon>Dunaliella</taxon>
    </lineage>
</organism>
<name>A0ABZ3KJI0_DUNSA</name>
<dbReference type="Proteomes" id="UP000815325">
    <property type="component" value="Unassembled WGS sequence"/>
</dbReference>
<evidence type="ECO:0000313" key="2">
    <source>
        <dbReference type="EMBL" id="KAF5829328.1"/>
    </source>
</evidence>
<evidence type="ECO:0000256" key="1">
    <source>
        <dbReference type="SAM" id="MobiDB-lite"/>
    </source>
</evidence>
<accession>A0ABZ3KJI0</accession>
<evidence type="ECO:0000313" key="3">
    <source>
        <dbReference type="Proteomes" id="UP000815325"/>
    </source>
</evidence>
<keyword evidence="3" id="KW-1185">Reference proteome</keyword>
<comment type="caution">
    <text evidence="2">The sequence shown here is derived from an EMBL/GenBank/DDBJ whole genome shotgun (WGS) entry which is preliminary data.</text>
</comment>
<feature type="compositionally biased region" description="Basic and acidic residues" evidence="1">
    <location>
        <begin position="19"/>
        <end position="30"/>
    </location>
</feature>
<evidence type="ECO:0008006" key="4">
    <source>
        <dbReference type="Google" id="ProtNLM"/>
    </source>
</evidence>
<reference evidence="2" key="1">
    <citation type="submission" date="2017-08" db="EMBL/GenBank/DDBJ databases">
        <authorList>
            <person name="Polle J.E."/>
            <person name="Barry K."/>
            <person name="Cushman J."/>
            <person name="Schmutz J."/>
            <person name="Tran D."/>
            <person name="Hathwaick L.T."/>
            <person name="Yim W.C."/>
            <person name="Jenkins J."/>
            <person name="Mckie-Krisberg Z.M."/>
            <person name="Prochnik S."/>
            <person name="Lindquist E."/>
            <person name="Dockter R.B."/>
            <person name="Adam C."/>
            <person name="Molina H."/>
            <person name="Bunkerborg J."/>
            <person name="Jin E."/>
            <person name="Buchheim M."/>
            <person name="Magnuson J."/>
        </authorList>
    </citation>
    <scope>NUCLEOTIDE SEQUENCE</scope>
    <source>
        <strain evidence="2">CCAP 19/18</strain>
    </source>
</reference>
<sequence>MRTGMRNDETVTMSQSSDSPKESVWDRHEE</sequence>
<dbReference type="EMBL" id="MU070174">
    <property type="protein sequence ID" value="KAF5829328.1"/>
    <property type="molecule type" value="Genomic_DNA"/>
</dbReference>
<feature type="region of interest" description="Disordered" evidence="1">
    <location>
        <begin position="1"/>
        <end position="30"/>
    </location>
</feature>
<protein>
    <recommendedName>
        <fullName evidence="4">Encoded protein</fullName>
    </recommendedName>
</protein>